<dbReference type="Proteomes" id="UP000033815">
    <property type="component" value="Unassembled WGS sequence"/>
</dbReference>
<keyword evidence="2" id="KW-0812">Transmembrane</keyword>
<sequence length="260" mass="28979">MGLTRKVDALNNELNDNSTEKKSTKEVAKKTEPSSKDDAVKRKRFWLVILASVLIVFVAIFSPESGVGGAKEATAKVYFWAGVISLVGVHAIWYFYPEETSNMEKYVLYGIIFFYGMVFVFPQLVPIRNSGWSLINKGLTNVQNTIVAADKDDEETPAQAQQSARVLEVDQPETHRKKVTVTDEEFTEVSIPPGAVASFDCPHGAIARYFYTINGGPLQQKDHDCVEPINIASLELVSNFRIGFSSKTEVPQEIVYKVTF</sequence>
<protein>
    <submittedName>
        <fullName evidence="3">Uncharacterized protein</fullName>
    </submittedName>
</protein>
<dbReference type="AlphaFoldDB" id="A0A837I763"/>
<feature type="transmembrane region" description="Helical" evidence="2">
    <location>
        <begin position="77"/>
        <end position="95"/>
    </location>
</feature>
<name>A0A837I763_9BACT</name>
<evidence type="ECO:0000256" key="1">
    <source>
        <dbReference type="SAM" id="MobiDB-lite"/>
    </source>
</evidence>
<dbReference type="EMBL" id="LCHP01000004">
    <property type="protein sequence ID" value="KKT36747.1"/>
    <property type="molecule type" value="Genomic_DNA"/>
</dbReference>
<accession>A0A837I763</accession>
<reference evidence="3 4" key="1">
    <citation type="journal article" date="2015" name="Nature">
        <title>rRNA introns, odd ribosomes, and small enigmatic genomes across a large radiation of phyla.</title>
        <authorList>
            <person name="Brown C.T."/>
            <person name="Hug L.A."/>
            <person name="Thomas B.C."/>
            <person name="Sharon I."/>
            <person name="Castelle C.J."/>
            <person name="Singh A."/>
            <person name="Wilkins M.J."/>
            <person name="Williams K.H."/>
            <person name="Banfield J.F."/>
        </authorList>
    </citation>
    <scope>NUCLEOTIDE SEQUENCE [LARGE SCALE GENOMIC DNA]</scope>
</reference>
<gene>
    <name evidence="3" type="ORF">UW25_C0004G0075</name>
</gene>
<proteinExistence type="predicted"/>
<evidence type="ECO:0000313" key="4">
    <source>
        <dbReference type="Proteomes" id="UP000033815"/>
    </source>
</evidence>
<feature type="region of interest" description="Disordered" evidence="1">
    <location>
        <begin position="1"/>
        <end position="33"/>
    </location>
</feature>
<evidence type="ECO:0000313" key="3">
    <source>
        <dbReference type="EMBL" id="KKT36747.1"/>
    </source>
</evidence>
<feature type="compositionally biased region" description="Basic and acidic residues" evidence="1">
    <location>
        <begin position="18"/>
        <end position="33"/>
    </location>
</feature>
<organism evidence="3 4">
    <name type="scientific">Candidatus Nomurabacteria bacterium GW2011_GWB1_44_12</name>
    <dbReference type="NCBI Taxonomy" id="1618748"/>
    <lineage>
        <taxon>Bacteria</taxon>
        <taxon>Candidatus Nomuraibacteriota</taxon>
    </lineage>
</organism>
<feature type="transmembrane region" description="Helical" evidence="2">
    <location>
        <begin position="45"/>
        <end position="62"/>
    </location>
</feature>
<keyword evidence="2" id="KW-0472">Membrane</keyword>
<keyword evidence="2" id="KW-1133">Transmembrane helix</keyword>
<comment type="caution">
    <text evidence="3">The sequence shown here is derived from an EMBL/GenBank/DDBJ whole genome shotgun (WGS) entry which is preliminary data.</text>
</comment>
<evidence type="ECO:0000256" key="2">
    <source>
        <dbReference type="SAM" id="Phobius"/>
    </source>
</evidence>
<feature type="transmembrane region" description="Helical" evidence="2">
    <location>
        <begin position="107"/>
        <end position="125"/>
    </location>
</feature>